<dbReference type="GO" id="GO:0016787">
    <property type="term" value="F:hydrolase activity"/>
    <property type="evidence" value="ECO:0007669"/>
    <property type="project" value="UniProtKB-KW"/>
</dbReference>
<keyword evidence="4" id="KW-1185">Reference proteome</keyword>
<evidence type="ECO:0000259" key="2">
    <source>
        <dbReference type="Pfam" id="PF07859"/>
    </source>
</evidence>
<feature type="domain" description="Alpha/beta hydrolase fold-3" evidence="2">
    <location>
        <begin position="96"/>
        <end position="310"/>
    </location>
</feature>
<dbReference type="AlphaFoldDB" id="A0AAD6ZDF4"/>
<accession>A0AAD6ZDF4</accession>
<name>A0AAD6ZDF4_9AGAR</name>
<dbReference type="InterPro" id="IPR029058">
    <property type="entry name" value="AB_hydrolase_fold"/>
</dbReference>
<dbReference type="PANTHER" id="PTHR48081">
    <property type="entry name" value="AB HYDROLASE SUPERFAMILY PROTEIN C4A8.06C"/>
    <property type="match status" value="1"/>
</dbReference>
<dbReference type="Pfam" id="PF07859">
    <property type="entry name" value="Abhydrolase_3"/>
    <property type="match status" value="1"/>
</dbReference>
<evidence type="ECO:0000313" key="4">
    <source>
        <dbReference type="Proteomes" id="UP001218218"/>
    </source>
</evidence>
<proteinExistence type="predicted"/>
<comment type="caution">
    <text evidence="3">The sequence shown here is derived from an EMBL/GenBank/DDBJ whole genome shotgun (WGS) entry which is preliminary data.</text>
</comment>
<evidence type="ECO:0000256" key="1">
    <source>
        <dbReference type="ARBA" id="ARBA00022801"/>
    </source>
</evidence>
<dbReference type="Proteomes" id="UP001218218">
    <property type="component" value="Unassembled WGS sequence"/>
</dbReference>
<gene>
    <name evidence="3" type="ORF">DFH08DRAFT_398119</name>
</gene>
<dbReference type="PANTHER" id="PTHR48081:SF8">
    <property type="entry name" value="ALPHA_BETA HYDROLASE FOLD-3 DOMAIN-CONTAINING PROTEIN-RELATED"/>
    <property type="match status" value="1"/>
</dbReference>
<dbReference type="InterPro" id="IPR013094">
    <property type="entry name" value="AB_hydrolase_3"/>
</dbReference>
<dbReference type="EMBL" id="JARIHO010000057">
    <property type="protein sequence ID" value="KAJ7318556.1"/>
    <property type="molecule type" value="Genomic_DNA"/>
</dbReference>
<protein>
    <submittedName>
        <fullName evidence="3">Alpha/Beta hydrolase protein</fullName>
    </submittedName>
</protein>
<keyword evidence="1 3" id="KW-0378">Hydrolase</keyword>
<dbReference type="Gene3D" id="3.40.50.1820">
    <property type="entry name" value="alpha/beta hydrolase"/>
    <property type="match status" value="1"/>
</dbReference>
<dbReference type="InterPro" id="IPR050300">
    <property type="entry name" value="GDXG_lipolytic_enzyme"/>
</dbReference>
<sequence>MAEYAHLSTPDPEFSVLWSKLQAAYPPPGTITVASQRHAMTSIVNPKVMDNLRPRLPPESAYRVTEDQVPVDGEKIAIRCIEPVPRDEETAGFPLLVWFHGGGWISGDLDLDDFYLRILSVELRLSIVNVDYRLAPEHKFLTGLNDCYAALKWAMNNAPKLSASVSRGFLVGGASAGGHLAAAVIHRARDDPSFDGRRPTGHILQSPSLIHPQANPEQYKTQLLSLEQNQDAPMIGRASLNFFFECLQVDASHPEISPLLLSHEKLPPAYIQVAGLDPLRDEALLYTQLLRECGVLTNFDVYPGVPHGFHLNFPQLAASIKWETDIRAGIRWLLKEGSSLNSTEL</sequence>
<evidence type="ECO:0000313" key="3">
    <source>
        <dbReference type="EMBL" id="KAJ7318556.1"/>
    </source>
</evidence>
<reference evidence="3" key="1">
    <citation type="submission" date="2023-03" db="EMBL/GenBank/DDBJ databases">
        <title>Massive genome expansion in bonnet fungi (Mycena s.s.) driven by repeated elements and novel gene families across ecological guilds.</title>
        <authorList>
            <consortium name="Lawrence Berkeley National Laboratory"/>
            <person name="Harder C.B."/>
            <person name="Miyauchi S."/>
            <person name="Viragh M."/>
            <person name="Kuo A."/>
            <person name="Thoen E."/>
            <person name="Andreopoulos B."/>
            <person name="Lu D."/>
            <person name="Skrede I."/>
            <person name="Drula E."/>
            <person name="Henrissat B."/>
            <person name="Morin E."/>
            <person name="Kohler A."/>
            <person name="Barry K."/>
            <person name="LaButti K."/>
            <person name="Morin E."/>
            <person name="Salamov A."/>
            <person name="Lipzen A."/>
            <person name="Mereny Z."/>
            <person name="Hegedus B."/>
            <person name="Baldrian P."/>
            <person name="Stursova M."/>
            <person name="Weitz H."/>
            <person name="Taylor A."/>
            <person name="Grigoriev I.V."/>
            <person name="Nagy L.G."/>
            <person name="Martin F."/>
            <person name="Kauserud H."/>
        </authorList>
    </citation>
    <scope>NUCLEOTIDE SEQUENCE</scope>
    <source>
        <strain evidence="3">CBHHK002</strain>
    </source>
</reference>
<dbReference type="SUPFAM" id="SSF53474">
    <property type="entry name" value="alpha/beta-Hydrolases"/>
    <property type="match status" value="1"/>
</dbReference>
<organism evidence="3 4">
    <name type="scientific">Mycena albidolilacea</name>
    <dbReference type="NCBI Taxonomy" id="1033008"/>
    <lineage>
        <taxon>Eukaryota</taxon>
        <taxon>Fungi</taxon>
        <taxon>Dikarya</taxon>
        <taxon>Basidiomycota</taxon>
        <taxon>Agaricomycotina</taxon>
        <taxon>Agaricomycetes</taxon>
        <taxon>Agaricomycetidae</taxon>
        <taxon>Agaricales</taxon>
        <taxon>Marasmiineae</taxon>
        <taxon>Mycenaceae</taxon>
        <taxon>Mycena</taxon>
    </lineage>
</organism>